<accession>A0ACB8D9M7</accession>
<dbReference type="Proteomes" id="UP000821865">
    <property type="component" value="Chromosome 2"/>
</dbReference>
<name>A0ACB8D9M7_DERSI</name>
<sequence length="106" mass="11822">MMVAVPVVPTEENCELGETTSAQPAKRRLLDFQEWYDDEEAVAEVDELDTYHQSGGSSNGDGMDVLQWWNSQSKKLPRLAFLAKKSYAFPQQVQAVNETLALLATS</sequence>
<gene>
    <name evidence="1" type="ORF">HPB49_000717</name>
</gene>
<evidence type="ECO:0000313" key="2">
    <source>
        <dbReference type="Proteomes" id="UP000821865"/>
    </source>
</evidence>
<proteinExistence type="predicted"/>
<protein>
    <submittedName>
        <fullName evidence="1">Uncharacterized protein</fullName>
    </submittedName>
</protein>
<evidence type="ECO:0000313" key="1">
    <source>
        <dbReference type="EMBL" id="KAH7964695.1"/>
    </source>
</evidence>
<organism evidence="1 2">
    <name type="scientific">Dermacentor silvarum</name>
    <name type="common">Tick</name>
    <dbReference type="NCBI Taxonomy" id="543639"/>
    <lineage>
        <taxon>Eukaryota</taxon>
        <taxon>Metazoa</taxon>
        <taxon>Ecdysozoa</taxon>
        <taxon>Arthropoda</taxon>
        <taxon>Chelicerata</taxon>
        <taxon>Arachnida</taxon>
        <taxon>Acari</taxon>
        <taxon>Parasitiformes</taxon>
        <taxon>Ixodida</taxon>
        <taxon>Ixodoidea</taxon>
        <taxon>Ixodidae</taxon>
        <taxon>Rhipicephalinae</taxon>
        <taxon>Dermacentor</taxon>
    </lineage>
</organism>
<dbReference type="EMBL" id="CM023471">
    <property type="protein sequence ID" value="KAH7964695.1"/>
    <property type="molecule type" value="Genomic_DNA"/>
</dbReference>
<reference evidence="1" key="1">
    <citation type="submission" date="2020-05" db="EMBL/GenBank/DDBJ databases">
        <title>Large-scale comparative analyses of tick genomes elucidate their genetic diversity and vector capacities.</title>
        <authorList>
            <person name="Jia N."/>
            <person name="Wang J."/>
            <person name="Shi W."/>
            <person name="Du L."/>
            <person name="Sun Y."/>
            <person name="Zhan W."/>
            <person name="Jiang J."/>
            <person name="Wang Q."/>
            <person name="Zhang B."/>
            <person name="Ji P."/>
            <person name="Sakyi L.B."/>
            <person name="Cui X."/>
            <person name="Yuan T."/>
            <person name="Jiang B."/>
            <person name="Yang W."/>
            <person name="Lam T.T.-Y."/>
            <person name="Chang Q."/>
            <person name="Ding S."/>
            <person name="Wang X."/>
            <person name="Zhu J."/>
            <person name="Ruan X."/>
            <person name="Zhao L."/>
            <person name="Wei J."/>
            <person name="Que T."/>
            <person name="Du C."/>
            <person name="Cheng J."/>
            <person name="Dai P."/>
            <person name="Han X."/>
            <person name="Huang E."/>
            <person name="Gao Y."/>
            <person name="Liu J."/>
            <person name="Shao H."/>
            <person name="Ye R."/>
            <person name="Li L."/>
            <person name="Wei W."/>
            <person name="Wang X."/>
            <person name="Wang C."/>
            <person name="Yang T."/>
            <person name="Huo Q."/>
            <person name="Li W."/>
            <person name="Guo W."/>
            <person name="Chen H."/>
            <person name="Zhou L."/>
            <person name="Ni X."/>
            <person name="Tian J."/>
            <person name="Zhou Y."/>
            <person name="Sheng Y."/>
            <person name="Liu T."/>
            <person name="Pan Y."/>
            <person name="Xia L."/>
            <person name="Li J."/>
            <person name="Zhao F."/>
            <person name="Cao W."/>
        </authorList>
    </citation>
    <scope>NUCLEOTIDE SEQUENCE</scope>
    <source>
        <strain evidence="1">Dsil-2018</strain>
    </source>
</reference>
<keyword evidence="2" id="KW-1185">Reference proteome</keyword>
<comment type="caution">
    <text evidence="1">The sequence shown here is derived from an EMBL/GenBank/DDBJ whole genome shotgun (WGS) entry which is preliminary data.</text>
</comment>